<evidence type="ECO:0000256" key="3">
    <source>
        <dbReference type="ARBA" id="ARBA00022475"/>
    </source>
</evidence>
<feature type="transmembrane region" description="Helical" evidence="9">
    <location>
        <begin position="290"/>
        <end position="311"/>
    </location>
</feature>
<feature type="transmembrane region" description="Helical" evidence="9">
    <location>
        <begin position="108"/>
        <end position="125"/>
    </location>
</feature>
<feature type="transmembrane region" description="Helical" evidence="9">
    <location>
        <begin position="35"/>
        <end position="54"/>
    </location>
</feature>
<comment type="subcellular location">
    <subcellularLocation>
        <location evidence="1">Cell membrane</location>
        <topology evidence="1">Multi-pass membrane protein</topology>
    </subcellularLocation>
</comment>
<keyword evidence="2" id="KW-0813">Transport</keyword>
<proteinExistence type="inferred from homology"/>
<feature type="transmembrane region" description="Helical" evidence="9">
    <location>
        <begin position="163"/>
        <end position="187"/>
    </location>
</feature>
<dbReference type="AlphaFoldDB" id="A0A6J7FF37"/>
<dbReference type="CDD" id="cd06582">
    <property type="entry name" value="TM_PBP1_LivH_like"/>
    <property type="match status" value="1"/>
</dbReference>
<dbReference type="PANTHER" id="PTHR11795">
    <property type="entry name" value="BRANCHED-CHAIN AMINO ACID TRANSPORT SYSTEM PERMEASE PROTEIN LIVH"/>
    <property type="match status" value="1"/>
</dbReference>
<feature type="transmembrane region" description="Helical" evidence="9">
    <location>
        <begin position="6"/>
        <end position="28"/>
    </location>
</feature>
<feature type="transmembrane region" description="Helical" evidence="9">
    <location>
        <begin position="74"/>
        <end position="101"/>
    </location>
</feature>
<evidence type="ECO:0000256" key="4">
    <source>
        <dbReference type="ARBA" id="ARBA00022692"/>
    </source>
</evidence>
<dbReference type="EMBL" id="CAFBMG010000015">
    <property type="protein sequence ID" value="CAB4892075.1"/>
    <property type="molecule type" value="Genomic_DNA"/>
</dbReference>
<dbReference type="InterPro" id="IPR001851">
    <property type="entry name" value="ABC_transp_permease"/>
</dbReference>
<evidence type="ECO:0000256" key="6">
    <source>
        <dbReference type="ARBA" id="ARBA00022989"/>
    </source>
</evidence>
<feature type="transmembrane region" description="Helical" evidence="9">
    <location>
        <begin position="336"/>
        <end position="354"/>
    </location>
</feature>
<gene>
    <name evidence="10" type="ORF">UFOPK3519_00341</name>
</gene>
<dbReference type="PANTHER" id="PTHR11795:SF445">
    <property type="entry name" value="AMINO ACID ABC TRANSPORTER PERMEASE PROTEIN"/>
    <property type="match status" value="1"/>
</dbReference>
<sequence>MIGEYSGYLLAGLGGGAVVAALALGLVLTNRATGVINFAFGAIGMYIAFAYFQFRDNGDLILPVIGIPSRIHLLATPTVFTALLVAVLLSALLGAATYWLVFRPLRRAPALASVVASLGLMLYLQEVVRLNFPTGSAATVVRLGVLPEQPVRFLGTAVTANRLLLVIFVVLATLALTALFRFTRFGLQTRAAAGNKKGALLIGISPDRIGLINSMVATVIAGIAVILIEPISGLDPITTSLLVLPALAAALLGGLSSFTVATCAGLGIGMMQSLILGYTVRPSTSWIPDWLPRTGLQQAVPVIIVLIALIWRGDALPDRAYLVDKRLPSSPTPNHVTLWTVALVGATSVALLNFDALQRQALIVTMVSALLALSVVVITGYVGQISLAQLAFAGVAGFTVINLANDGLPFLVAALAATLVATVVGVIVALPAARVRGMSLAIATLAMAVALEQLVLSSNAFSGGVAGRSVPRPVLFGVDFGISARGADNFRPIFGFFVLGVLTLSCLMVANLRRNRTGLRWLAVRSNERAAAAAGINVGRSKIGAFAVSSFIAGLAGVLLAYSTSTLSTNSFMVIGALVALALTYLGGIASIGGALIAGLLAQAGIFTLLANGGADGQAGTYVFAMSGLALIVMAIFAPDGITGAFRQGLQRLRRALLQSRSRRRALAADSAVSSVAAHHD</sequence>
<dbReference type="CDD" id="cd06581">
    <property type="entry name" value="TM_PBP1_LivM_like"/>
    <property type="match status" value="1"/>
</dbReference>
<dbReference type="InterPro" id="IPR043428">
    <property type="entry name" value="LivM-like"/>
</dbReference>
<keyword evidence="6 9" id="KW-1133">Transmembrane helix</keyword>
<feature type="transmembrane region" description="Helical" evidence="9">
    <location>
        <begin position="595"/>
        <end position="615"/>
    </location>
</feature>
<reference evidence="10" key="1">
    <citation type="submission" date="2020-05" db="EMBL/GenBank/DDBJ databases">
        <authorList>
            <person name="Chiriac C."/>
            <person name="Salcher M."/>
            <person name="Ghai R."/>
            <person name="Kavagutti S V."/>
        </authorList>
    </citation>
    <scope>NUCLEOTIDE SEQUENCE</scope>
</reference>
<feature type="transmembrane region" description="Helical" evidence="9">
    <location>
        <begin position="361"/>
        <end position="387"/>
    </location>
</feature>
<feature type="transmembrane region" description="Helical" evidence="9">
    <location>
        <begin position="569"/>
        <end position="588"/>
    </location>
</feature>
<name>A0A6J7FF37_9ZZZZ</name>
<dbReference type="GO" id="GO:0005886">
    <property type="term" value="C:plasma membrane"/>
    <property type="evidence" value="ECO:0007669"/>
    <property type="project" value="UniProtKB-SubCell"/>
</dbReference>
<organism evidence="10">
    <name type="scientific">freshwater metagenome</name>
    <dbReference type="NCBI Taxonomy" id="449393"/>
    <lineage>
        <taxon>unclassified sequences</taxon>
        <taxon>metagenomes</taxon>
        <taxon>ecological metagenomes</taxon>
    </lineage>
</organism>
<evidence type="ECO:0000256" key="9">
    <source>
        <dbReference type="SAM" id="Phobius"/>
    </source>
</evidence>
<evidence type="ECO:0000256" key="2">
    <source>
        <dbReference type="ARBA" id="ARBA00022448"/>
    </source>
</evidence>
<evidence type="ECO:0000313" key="10">
    <source>
        <dbReference type="EMBL" id="CAB4892075.1"/>
    </source>
</evidence>
<keyword evidence="4 9" id="KW-0812">Transmembrane</keyword>
<evidence type="ECO:0000256" key="8">
    <source>
        <dbReference type="ARBA" id="ARBA00037998"/>
    </source>
</evidence>
<dbReference type="Pfam" id="PF02653">
    <property type="entry name" value="BPD_transp_2"/>
    <property type="match status" value="2"/>
</dbReference>
<dbReference type="InterPro" id="IPR052157">
    <property type="entry name" value="BCAA_transport_permease"/>
</dbReference>
<keyword evidence="5" id="KW-0029">Amino-acid transport</keyword>
<feature type="transmembrane region" description="Helical" evidence="9">
    <location>
        <begin position="493"/>
        <end position="512"/>
    </location>
</feature>
<dbReference type="GO" id="GO:0015658">
    <property type="term" value="F:branched-chain amino acid transmembrane transporter activity"/>
    <property type="evidence" value="ECO:0007669"/>
    <property type="project" value="InterPro"/>
</dbReference>
<keyword evidence="7 9" id="KW-0472">Membrane</keyword>
<feature type="transmembrane region" description="Helical" evidence="9">
    <location>
        <begin position="621"/>
        <end position="646"/>
    </location>
</feature>
<accession>A0A6J7FF37</accession>
<evidence type="ECO:0000256" key="5">
    <source>
        <dbReference type="ARBA" id="ARBA00022970"/>
    </source>
</evidence>
<protein>
    <submittedName>
        <fullName evidence="10">Unannotated protein</fullName>
    </submittedName>
</protein>
<evidence type="ECO:0000256" key="7">
    <source>
        <dbReference type="ARBA" id="ARBA00023136"/>
    </source>
</evidence>
<feature type="transmembrane region" description="Helical" evidence="9">
    <location>
        <begin position="407"/>
        <end position="430"/>
    </location>
</feature>
<dbReference type="GO" id="GO:0006865">
    <property type="term" value="P:amino acid transport"/>
    <property type="evidence" value="ECO:0007669"/>
    <property type="project" value="UniProtKB-KW"/>
</dbReference>
<feature type="transmembrane region" description="Helical" evidence="9">
    <location>
        <begin position="543"/>
        <end position="563"/>
    </location>
</feature>
<comment type="similarity">
    <text evidence="8">Belongs to the binding-protein-dependent transport system permease family. LivHM subfamily.</text>
</comment>
<feature type="transmembrane region" description="Helical" evidence="9">
    <location>
        <begin position="208"/>
        <end position="228"/>
    </location>
</feature>
<keyword evidence="3" id="KW-1003">Cell membrane</keyword>
<evidence type="ECO:0000256" key="1">
    <source>
        <dbReference type="ARBA" id="ARBA00004651"/>
    </source>
</evidence>
<feature type="transmembrane region" description="Helical" evidence="9">
    <location>
        <begin position="437"/>
        <end position="456"/>
    </location>
</feature>
<feature type="transmembrane region" description="Helical" evidence="9">
    <location>
        <begin position="240"/>
        <end position="269"/>
    </location>
</feature>